<dbReference type="PANTHER" id="PTHR33798">
    <property type="entry name" value="FLAVOPROTEIN OXYGENASE"/>
    <property type="match status" value="1"/>
</dbReference>
<dbReference type="InterPro" id="IPR002563">
    <property type="entry name" value="Flavin_Rdtase-like_dom"/>
</dbReference>
<dbReference type="SUPFAM" id="SSF50475">
    <property type="entry name" value="FMN-binding split barrel"/>
    <property type="match status" value="1"/>
</dbReference>
<organism evidence="6 7">
    <name type="scientific">Manganibacter manganicus</name>
    <dbReference type="NCBI Taxonomy" id="1873176"/>
    <lineage>
        <taxon>Bacteria</taxon>
        <taxon>Pseudomonadati</taxon>
        <taxon>Pseudomonadota</taxon>
        <taxon>Alphaproteobacteria</taxon>
        <taxon>Hyphomicrobiales</taxon>
        <taxon>Phyllobacteriaceae</taxon>
        <taxon>Manganibacter</taxon>
    </lineage>
</organism>
<comment type="caution">
    <text evidence="6">The sequence shown here is derived from an EMBL/GenBank/DDBJ whole genome shotgun (WGS) entry which is preliminary data.</text>
</comment>
<name>A0A1V8RLX0_9HYPH</name>
<dbReference type="AlphaFoldDB" id="A0A1V8RLX0"/>
<dbReference type="InterPro" id="IPR012349">
    <property type="entry name" value="Split_barrel_FMN-bd"/>
</dbReference>
<keyword evidence="7" id="KW-1185">Reference proteome</keyword>
<evidence type="ECO:0000313" key="6">
    <source>
        <dbReference type="EMBL" id="OQM74113.1"/>
    </source>
</evidence>
<dbReference type="Pfam" id="PF01613">
    <property type="entry name" value="Flavin_Reduct"/>
    <property type="match status" value="1"/>
</dbReference>
<dbReference type="STRING" id="1873176.BFN67_22675"/>
<evidence type="ECO:0000256" key="4">
    <source>
        <dbReference type="ARBA" id="ARBA00038054"/>
    </source>
</evidence>
<evidence type="ECO:0000259" key="5">
    <source>
        <dbReference type="SMART" id="SM00903"/>
    </source>
</evidence>
<dbReference type="PANTHER" id="PTHR33798:SF5">
    <property type="entry name" value="FLAVIN REDUCTASE LIKE DOMAIN-CONTAINING PROTEIN"/>
    <property type="match status" value="1"/>
</dbReference>
<dbReference type="SMART" id="SM00903">
    <property type="entry name" value="Flavin_Reduct"/>
    <property type="match status" value="1"/>
</dbReference>
<dbReference type="OrthoDB" id="9783347at2"/>
<dbReference type="EMBL" id="MDET01000039">
    <property type="protein sequence ID" value="OQM74113.1"/>
    <property type="molecule type" value="Genomic_DNA"/>
</dbReference>
<protein>
    <submittedName>
        <fullName evidence="6">Flavin reductase</fullName>
    </submittedName>
</protein>
<keyword evidence="3" id="KW-0288">FMN</keyword>
<sequence>MDIAAETLTPEEAYRLLVGIVVPRPIAWVVTQSPDGRANVAPFSCFTFVCYAPPMVAISVGRKGNELKDTARNIMDRGEFVVNVADETVLDAMHRSSIEFPSHVSEVEELGLDIAPSHSTACPRLAGAPVALECKLHQTVEFGSLQTQLIVGEVVHFHIRDGLCHNGKIETDRLRPLGRVAGPRYVKLREFVSMTPTGDTFG</sequence>
<keyword evidence="2" id="KW-0285">Flavoprotein</keyword>
<evidence type="ECO:0000313" key="7">
    <source>
        <dbReference type="Proteomes" id="UP000191905"/>
    </source>
</evidence>
<comment type="similarity">
    <text evidence="4">Belongs to the flavoredoxin family.</text>
</comment>
<evidence type="ECO:0000256" key="1">
    <source>
        <dbReference type="ARBA" id="ARBA00001917"/>
    </source>
</evidence>
<dbReference type="GO" id="GO:0010181">
    <property type="term" value="F:FMN binding"/>
    <property type="evidence" value="ECO:0007669"/>
    <property type="project" value="InterPro"/>
</dbReference>
<dbReference type="RefSeq" id="WP_080921068.1">
    <property type="nucleotide sequence ID" value="NZ_MDET01000039.1"/>
</dbReference>
<dbReference type="Gene3D" id="2.30.110.10">
    <property type="entry name" value="Electron Transport, Fmn-binding Protein, Chain A"/>
    <property type="match status" value="1"/>
</dbReference>
<dbReference type="GO" id="GO:0016646">
    <property type="term" value="F:oxidoreductase activity, acting on the CH-NH group of donors, NAD or NADP as acceptor"/>
    <property type="evidence" value="ECO:0007669"/>
    <property type="project" value="UniProtKB-ARBA"/>
</dbReference>
<gene>
    <name evidence="6" type="ORF">BFN67_22675</name>
</gene>
<comment type="cofactor">
    <cofactor evidence="1">
        <name>FMN</name>
        <dbReference type="ChEBI" id="CHEBI:58210"/>
    </cofactor>
</comment>
<proteinExistence type="inferred from homology"/>
<accession>A0A1V8RLX0</accession>
<feature type="domain" description="Flavin reductase like" evidence="5">
    <location>
        <begin position="19"/>
        <end position="171"/>
    </location>
</feature>
<evidence type="ECO:0000256" key="2">
    <source>
        <dbReference type="ARBA" id="ARBA00022630"/>
    </source>
</evidence>
<reference evidence="6 7" key="1">
    <citation type="journal article" date="2016" name="Int. J. Syst. Evol. Microbiol.">
        <title>Pseudaminobacter manganicus sp. nov., isolated from sludge of a manganese mine.</title>
        <authorList>
            <person name="Li J."/>
            <person name="Huang J."/>
            <person name="Liao S."/>
            <person name="Wang G."/>
        </authorList>
    </citation>
    <scope>NUCLEOTIDE SEQUENCE [LARGE SCALE GENOMIC DNA]</scope>
    <source>
        <strain evidence="6 7">JH-7</strain>
    </source>
</reference>
<dbReference type="Proteomes" id="UP000191905">
    <property type="component" value="Unassembled WGS sequence"/>
</dbReference>
<evidence type="ECO:0000256" key="3">
    <source>
        <dbReference type="ARBA" id="ARBA00022643"/>
    </source>
</evidence>